<comment type="caution">
    <text evidence="1">The sequence shown here is derived from an EMBL/GenBank/DDBJ whole genome shotgun (WGS) entry which is preliminary data.</text>
</comment>
<dbReference type="OrthoDB" id="414698at2759"/>
<evidence type="ECO:0000313" key="2">
    <source>
        <dbReference type="Proteomes" id="UP000266272"/>
    </source>
</evidence>
<dbReference type="InterPro" id="IPR011990">
    <property type="entry name" value="TPR-like_helical_dom_sf"/>
</dbReference>
<keyword evidence="2" id="KW-1185">Reference proteome</keyword>
<dbReference type="Proteomes" id="UP000266272">
    <property type="component" value="Unassembled WGS sequence"/>
</dbReference>
<evidence type="ECO:0000313" key="1">
    <source>
        <dbReference type="EMBL" id="RFU76294.1"/>
    </source>
</evidence>
<protein>
    <submittedName>
        <fullName evidence="1">Uncharacterized protein</fullName>
    </submittedName>
</protein>
<proteinExistence type="predicted"/>
<gene>
    <name evidence="1" type="ORF">TARUN_5937</name>
</gene>
<dbReference type="Pfam" id="PF06041">
    <property type="entry name" value="DUF924"/>
    <property type="match status" value="1"/>
</dbReference>
<name>A0A395NK57_TRIAR</name>
<organism evidence="1 2">
    <name type="scientific">Trichoderma arundinaceum</name>
    <dbReference type="NCBI Taxonomy" id="490622"/>
    <lineage>
        <taxon>Eukaryota</taxon>
        <taxon>Fungi</taxon>
        <taxon>Dikarya</taxon>
        <taxon>Ascomycota</taxon>
        <taxon>Pezizomycotina</taxon>
        <taxon>Sordariomycetes</taxon>
        <taxon>Hypocreomycetidae</taxon>
        <taxon>Hypocreales</taxon>
        <taxon>Hypocreaceae</taxon>
        <taxon>Trichoderma</taxon>
    </lineage>
</organism>
<dbReference type="InterPro" id="IPR010323">
    <property type="entry name" value="DUF924"/>
</dbReference>
<dbReference type="EMBL" id="PXOA01000362">
    <property type="protein sequence ID" value="RFU76294.1"/>
    <property type="molecule type" value="Genomic_DNA"/>
</dbReference>
<dbReference type="Gene3D" id="1.25.40.10">
    <property type="entry name" value="Tetratricopeptide repeat domain"/>
    <property type="match status" value="1"/>
</dbReference>
<dbReference type="SUPFAM" id="SSF48452">
    <property type="entry name" value="TPR-like"/>
    <property type="match status" value="1"/>
</dbReference>
<sequence length="310" mass="35832">MTDPISPLKLMLNPAFLRSLVAARVPFDRHAPLDFSEVGRVLFSDISFSSEMRENNVAFPILKAISKLGLDSVPDMMEFLPEPSSKDFPELCLGLIVLLDQVTRVLFEGIDKRWETEYFDVISQRFAARWRTLPPDLRPDLWHRWNYTTGTSFDYWVATRMWFVAPNVHSEAAKDHEFALSYTNDTRAVVELVTGQRDPHRARRSEILSDVYAFPFVAQEGAPQGPHVTLAFWTFWMCMLMDIHKPIIDRFHRYPYKNSGLGRKSSEEEKDWLDKTDHFAEASPEVAKRIKEDIEAGRWTPLGEGSSYLK</sequence>
<dbReference type="AlphaFoldDB" id="A0A395NK57"/>
<reference evidence="1 2" key="1">
    <citation type="journal article" date="2018" name="PLoS Pathog.">
        <title>Evolution of structural diversity of trichothecenes, a family of toxins produced by plant pathogenic and entomopathogenic fungi.</title>
        <authorList>
            <person name="Proctor R.H."/>
            <person name="McCormick S.P."/>
            <person name="Kim H.S."/>
            <person name="Cardoza R.E."/>
            <person name="Stanley A.M."/>
            <person name="Lindo L."/>
            <person name="Kelly A."/>
            <person name="Brown D.W."/>
            <person name="Lee T."/>
            <person name="Vaughan M.M."/>
            <person name="Alexander N.J."/>
            <person name="Busman M."/>
            <person name="Gutierrez S."/>
        </authorList>
    </citation>
    <scope>NUCLEOTIDE SEQUENCE [LARGE SCALE GENOMIC DNA]</scope>
    <source>
        <strain evidence="1 2">IBT 40837</strain>
    </source>
</reference>
<accession>A0A395NK57</accession>